<name>A0ABR4IHQ2_9EURO</name>
<protein>
    <submittedName>
        <fullName evidence="2">Uncharacterized protein</fullName>
    </submittedName>
</protein>
<evidence type="ECO:0000256" key="1">
    <source>
        <dbReference type="SAM" id="MobiDB-lite"/>
    </source>
</evidence>
<reference evidence="2 3" key="1">
    <citation type="submission" date="2024-07" db="EMBL/GenBank/DDBJ databases">
        <title>Section-level genome sequencing and comparative genomics of Aspergillus sections Usti and Cavernicolus.</title>
        <authorList>
            <consortium name="Lawrence Berkeley National Laboratory"/>
            <person name="Nybo J.L."/>
            <person name="Vesth T.C."/>
            <person name="Theobald S."/>
            <person name="Frisvad J.C."/>
            <person name="Larsen T.O."/>
            <person name="Kjaerboelling I."/>
            <person name="Rothschild-Mancinelli K."/>
            <person name="Lyhne E.K."/>
            <person name="Kogle M.E."/>
            <person name="Barry K."/>
            <person name="Clum A."/>
            <person name="Na H."/>
            <person name="Ledsgaard L."/>
            <person name="Lin J."/>
            <person name="Lipzen A."/>
            <person name="Kuo A."/>
            <person name="Riley R."/>
            <person name="Mondo S."/>
            <person name="Labutti K."/>
            <person name="Haridas S."/>
            <person name="Pangalinan J."/>
            <person name="Salamov A.A."/>
            <person name="Simmons B.A."/>
            <person name="Magnuson J.K."/>
            <person name="Chen J."/>
            <person name="Drula E."/>
            <person name="Henrissat B."/>
            <person name="Wiebenga A."/>
            <person name="Lubbers R.J."/>
            <person name="Gomes A.C."/>
            <person name="Makela M.R."/>
            <person name="Stajich J."/>
            <person name="Grigoriev I.V."/>
            <person name="Mortensen U.H."/>
            <person name="De Vries R.P."/>
            <person name="Baker S.E."/>
            <person name="Andersen M.R."/>
        </authorList>
    </citation>
    <scope>NUCLEOTIDE SEQUENCE [LARGE SCALE GENOMIC DNA]</scope>
    <source>
        <strain evidence="2 3">CBS 123904</strain>
    </source>
</reference>
<evidence type="ECO:0000313" key="2">
    <source>
        <dbReference type="EMBL" id="KAL2827280.1"/>
    </source>
</evidence>
<accession>A0ABR4IHQ2</accession>
<keyword evidence="3" id="KW-1185">Reference proteome</keyword>
<feature type="region of interest" description="Disordered" evidence="1">
    <location>
        <begin position="1"/>
        <end position="25"/>
    </location>
</feature>
<sequence length="292" mass="32534">MVGRVDLESRKPLSQRQAEAADAEENPHLACPAHFRGTQKQSLELVADVVRYLNAREWPFVMVCCGHHIAKQKWQLIVMFQKWVNDKYHQGGEVEEAEIGSRFFSGSSSCSSSGCPPETVVTLNPSSGALVADAGTGRGPDGVVDEAEDGAYQAEHRVALPENCGLIRRFYYKLASAVVGADHKEEEEEKETRGPYQSLEAPIVKMKEQPSELEKMEERVTGLERLPDLMGEADFEELGEVLYLLHTKADYGRYKRAYNRLAKMLRNARQDAPSVQGRSTTWGAEIMSATLT</sequence>
<dbReference type="Proteomes" id="UP001610446">
    <property type="component" value="Unassembled WGS sequence"/>
</dbReference>
<comment type="caution">
    <text evidence="2">The sequence shown here is derived from an EMBL/GenBank/DDBJ whole genome shotgun (WGS) entry which is preliminary data.</text>
</comment>
<feature type="compositionally biased region" description="Basic and acidic residues" evidence="1">
    <location>
        <begin position="1"/>
        <end position="11"/>
    </location>
</feature>
<proteinExistence type="predicted"/>
<organism evidence="2 3">
    <name type="scientific">Aspergillus pseudoustus</name>
    <dbReference type="NCBI Taxonomy" id="1810923"/>
    <lineage>
        <taxon>Eukaryota</taxon>
        <taxon>Fungi</taxon>
        <taxon>Dikarya</taxon>
        <taxon>Ascomycota</taxon>
        <taxon>Pezizomycotina</taxon>
        <taxon>Eurotiomycetes</taxon>
        <taxon>Eurotiomycetidae</taxon>
        <taxon>Eurotiales</taxon>
        <taxon>Aspergillaceae</taxon>
        <taxon>Aspergillus</taxon>
        <taxon>Aspergillus subgen. Nidulantes</taxon>
    </lineage>
</organism>
<evidence type="ECO:0000313" key="3">
    <source>
        <dbReference type="Proteomes" id="UP001610446"/>
    </source>
</evidence>
<gene>
    <name evidence="2" type="ORF">BJY01DRAFT_255752</name>
</gene>
<dbReference type="EMBL" id="JBFXLU010000405">
    <property type="protein sequence ID" value="KAL2827280.1"/>
    <property type="molecule type" value="Genomic_DNA"/>
</dbReference>